<dbReference type="InterPro" id="IPR000209">
    <property type="entry name" value="Peptidase_S8/S53_dom"/>
</dbReference>
<dbReference type="SUPFAM" id="SSF52743">
    <property type="entry name" value="Subtilisin-like"/>
    <property type="match status" value="1"/>
</dbReference>
<comment type="similarity">
    <text evidence="1 5">Belongs to the peptidase S8 family.</text>
</comment>
<protein>
    <submittedName>
        <fullName evidence="7">S8 family serine peptidase</fullName>
    </submittedName>
</protein>
<reference evidence="7 8" key="1">
    <citation type="submission" date="2021-01" db="EMBL/GenBank/DDBJ databases">
        <title>Chryseolinea sp. Jin1 Genome sequencing and assembly.</title>
        <authorList>
            <person name="Kim I."/>
        </authorList>
    </citation>
    <scope>NUCLEOTIDE SEQUENCE [LARGE SCALE GENOMIC DNA]</scope>
    <source>
        <strain evidence="7 8">Jin1</strain>
    </source>
</reference>
<dbReference type="PRINTS" id="PR00723">
    <property type="entry name" value="SUBTILISIN"/>
</dbReference>
<dbReference type="InterPro" id="IPR015500">
    <property type="entry name" value="Peptidase_S8_subtilisin-rel"/>
</dbReference>
<feature type="active site" description="Charge relay system" evidence="5">
    <location>
        <position position="109"/>
    </location>
</feature>
<feature type="domain" description="Peptidase S8/S53" evidence="6">
    <location>
        <begin position="100"/>
        <end position="346"/>
    </location>
</feature>
<dbReference type="PANTHER" id="PTHR43806">
    <property type="entry name" value="PEPTIDASE S8"/>
    <property type="match status" value="1"/>
</dbReference>
<keyword evidence="4 5" id="KW-0720">Serine protease</keyword>
<dbReference type="Gene3D" id="3.40.50.200">
    <property type="entry name" value="Peptidase S8/S53 domain"/>
    <property type="match status" value="1"/>
</dbReference>
<evidence type="ECO:0000256" key="4">
    <source>
        <dbReference type="ARBA" id="ARBA00022825"/>
    </source>
</evidence>
<dbReference type="RefSeq" id="WP_202009668.1">
    <property type="nucleotide sequence ID" value="NZ_JAERRB010000003.1"/>
</dbReference>
<keyword evidence="2 5" id="KW-0645">Protease</keyword>
<dbReference type="PANTHER" id="PTHR43806:SF11">
    <property type="entry name" value="CEREVISIN-RELATED"/>
    <property type="match status" value="1"/>
</dbReference>
<dbReference type="InterPro" id="IPR023827">
    <property type="entry name" value="Peptidase_S8_Asp-AS"/>
</dbReference>
<evidence type="ECO:0000256" key="1">
    <source>
        <dbReference type="ARBA" id="ARBA00011073"/>
    </source>
</evidence>
<evidence type="ECO:0000259" key="6">
    <source>
        <dbReference type="Pfam" id="PF00082"/>
    </source>
</evidence>
<feature type="active site" description="Charge relay system" evidence="5">
    <location>
        <position position="144"/>
    </location>
</feature>
<evidence type="ECO:0000313" key="8">
    <source>
        <dbReference type="Proteomes" id="UP000613030"/>
    </source>
</evidence>
<organism evidence="7 8">
    <name type="scientific">Chryseolinea lacunae</name>
    <dbReference type="NCBI Taxonomy" id="2801331"/>
    <lineage>
        <taxon>Bacteria</taxon>
        <taxon>Pseudomonadati</taxon>
        <taxon>Bacteroidota</taxon>
        <taxon>Cytophagia</taxon>
        <taxon>Cytophagales</taxon>
        <taxon>Fulvivirgaceae</taxon>
        <taxon>Chryseolinea</taxon>
    </lineage>
</organism>
<name>A0ABS1KRL2_9BACT</name>
<evidence type="ECO:0000256" key="3">
    <source>
        <dbReference type="ARBA" id="ARBA00022801"/>
    </source>
</evidence>
<keyword evidence="8" id="KW-1185">Reference proteome</keyword>
<dbReference type="InterPro" id="IPR036852">
    <property type="entry name" value="Peptidase_S8/S53_dom_sf"/>
</dbReference>
<dbReference type="Pfam" id="PF00082">
    <property type="entry name" value="Peptidase_S8"/>
    <property type="match status" value="1"/>
</dbReference>
<accession>A0ABS1KRL2</accession>
<evidence type="ECO:0000313" key="7">
    <source>
        <dbReference type="EMBL" id="MBL0741980.1"/>
    </source>
</evidence>
<dbReference type="InterPro" id="IPR050131">
    <property type="entry name" value="Peptidase_S8_subtilisin-like"/>
</dbReference>
<dbReference type="Proteomes" id="UP000613030">
    <property type="component" value="Unassembled WGS sequence"/>
</dbReference>
<proteinExistence type="inferred from homology"/>
<sequence>MKVTVKHHLNVRVGKPSVNAPTFEFLDPGNIVEVDGKLYAGDRFEGIDTWLKDAAENYYWSGAFQENMSGLLLEVVRPAALKFDYNQLLQLPDQFKNTKGEGSVVAIVDTGCFNHAALGDAVLASFDVFTKKEDDQNDESDDGHGTFLAGIIAARENPSNEIVGVAPKAKLIVVKAVKNGVLDKNILAGLKWLSTFRVKPDVINLSVSFTLTDGLKQEFQDTLRTLSNQGIILVAAGQNESAVYSDSIFYPAKDALVLGVGSMSKTSIQDTPVHPQIDFVVPNINFLAPQNFGTGYHNLRGSSMSAAFVSGSLALIRAWQKANQNPDRADSILTTNAPALTQNTFDGSLKIFRK</sequence>
<dbReference type="EMBL" id="JAERRB010000003">
    <property type="protein sequence ID" value="MBL0741980.1"/>
    <property type="molecule type" value="Genomic_DNA"/>
</dbReference>
<dbReference type="PROSITE" id="PS00136">
    <property type="entry name" value="SUBTILASE_ASP"/>
    <property type="match status" value="1"/>
</dbReference>
<gene>
    <name evidence="7" type="ORF">JI741_12170</name>
</gene>
<dbReference type="PROSITE" id="PS51892">
    <property type="entry name" value="SUBTILASE"/>
    <property type="match status" value="1"/>
</dbReference>
<evidence type="ECO:0000256" key="2">
    <source>
        <dbReference type="ARBA" id="ARBA00022670"/>
    </source>
</evidence>
<comment type="caution">
    <text evidence="7">The sequence shown here is derived from an EMBL/GenBank/DDBJ whole genome shotgun (WGS) entry which is preliminary data.</text>
</comment>
<feature type="active site" description="Charge relay system" evidence="5">
    <location>
        <position position="303"/>
    </location>
</feature>
<keyword evidence="3 5" id="KW-0378">Hydrolase</keyword>
<evidence type="ECO:0000256" key="5">
    <source>
        <dbReference type="PROSITE-ProRule" id="PRU01240"/>
    </source>
</evidence>